<evidence type="ECO:0000256" key="1">
    <source>
        <dbReference type="SAM" id="Coils"/>
    </source>
</evidence>
<dbReference type="AlphaFoldDB" id="F8NT29"/>
<keyword evidence="1" id="KW-0175">Coiled coil</keyword>
<dbReference type="GeneID" id="18811273"/>
<dbReference type="KEGG" id="sla:SERLADRAFT_387562"/>
<name>F8NT29_SERL9</name>
<dbReference type="EMBL" id="GL945433">
    <property type="protein sequence ID" value="EGO25502.1"/>
    <property type="molecule type" value="Genomic_DNA"/>
</dbReference>
<dbReference type="Proteomes" id="UP000008064">
    <property type="component" value="Unassembled WGS sequence"/>
</dbReference>
<protein>
    <submittedName>
        <fullName evidence="3">Uncharacterized protein</fullName>
    </submittedName>
</protein>
<evidence type="ECO:0000313" key="3">
    <source>
        <dbReference type="EMBL" id="EGO25502.1"/>
    </source>
</evidence>
<proteinExistence type="predicted"/>
<dbReference type="RefSeq" id="XP_007317624.1">
    <property type="nucleotide sequence ID" value="XM_007317562.1"/>
</dbReference>
<organism>
    <name type="scientific">Serpula lacrymans var. lacrymans (strain S7.9)</name>
    <name type="common">Dry rot fungus</name>
    <dbReference type="NCBI Taxonomy" id="578457"/>
    <lineage>
        <taxon>Eukaryota</taxon>
        <taxon>Fungi</taxon>
        <taxon>Dikarya</taxon>
        <taxon>Basidiomycota</taxon>
        <taxon>Agaricomycotina</taxon>
        <taxon>Agaricomycetes</taxon>
        <taxon>Agaricomycetidae</taxon>
        <taxon>Boletales</taxon>
        <taxon>Coniophorineae</taxon>
        <taxon>Serpulaceae</taxon>
        <taxon>Serpula</taxon>
    </lineage>
</organism>
<dbReference type="HOGENOM" id="CLU_1200432_0_0_1"/>
<accession>F8NT29</accession>
<reference evidence="3" key="1">
    <citation type="submission" date="2011-04" db="EMBL/GenBank/DDBJ databases">
        <title>Evolution of plant cell wall degrading machinery underlies the functional diversity of forest fungi.</title>
        <authorList>
            <consortium name="US DOE Joint Genome Institute (JGI-PGF)"/>
            <person name="Eastwood D.C."/>
            <person name="Floudas D."/>
            <person name="Binder M."/>
            <person name="Majcherczyk A."/>
            <person name="Schneider P."/>
            <person name="Aerts A."/>
            <person name="Asiegbu F.O."/>
            <person name="Baker S.E."/>
            <person name="Barry K."/>
            <person name="Bendiksby M."/>
            <person name="Blumentritt M."/>
            <person name="Coutinho P.M."/>
            <person name="Cullen D."/>
            <person name="Cullen D."/>
            <person name="Gathman A."/>
            <person name="Goodell B."/>
            <person name="Henrissat B."/>
            <person name="Ihrmark K."/>
            <person name="Kauserud H."/>
            <person name="Kohler A."/>
            <person name="LaButti K."/>
            <person name="Lapidus A."/>
            <person name="Lavin J.L."/>
            <person name="Lee Y.-H."/>
            <person name="Lindquist E."/>
            <person name="Lilly W."/>
            <person name="Lucas S."/>
            <person name="Morin E."/>
            <person name="Murat C."/>
            <person name="Oguiza J.A."/>
            <person name="Park J."/>
            <person name="Pisabarro A.G."/>
            <person name="Riley R."/>
            <person name="Rosling A."/>
            <person name="Salamov A."/>
            <person name="Schmidt O."/>
            <person name="Schmutz J."/>
            <person name="Skrede I."/>
            <person name="Stenlid J."/>
            <person name="Wiebenga A."/>
            <person name="Xie X."/>
            <person name="Kues U."/>
            <person name="Hibbett D.S."/>
            <person name="Hoffmeister D."/>
            <person name="Hogberg N."/>
            <person name="Martin F."/>
            <person name="Grigoriev I.V."/>
            <person name="Watkinson S.C."/>
        </authorList>
    </citation>
    <scope>NUCLEOTIDE SEQUENCE</scope>
    <source>
        <strain evidence="3">S7.9</strain>
    </source>
</reference>
<feature type="coiled-coil region" evidence="1">
    <location>
        <begin position="112"/>
        <end position="139"/>
    </location>
</feature>
<feature type="region of interest" description="Disordered" evidence="2">
    <location>
        <begin position="1"/>
        <end position="74"/>
    </location>
</feature>
<sequence length="231" mass="25724">MSMPEPEIPHFAPAEPIDQPDAGPSRINEDYPDPDNHIYGDNEQNENGTSDPEKLADKPNENYISESELEDDQREAMVKRREFLKRHIEIQTKKRDELDKMHYSLVKAKKGGEQAKGQLDEVQKKLNDLEAKADKKVYLVAAPLSEGPIVVSVAGKKPDEAQIVVSDAIINLLLQRVDANPIVFHFSITNNAKHAKKPAILSLKTAVMAELRINFAPVDDTKSGVNVTVIV</sequence>
<evidence type="ECO:0000256" key="2">
    <source>
        <dbReference type="SAM" id="MobiDB-lite"/>
    </source>
</evidence>
<gene>
    <name evidence="3" type="ORF">SERLADRAFT_387562</name>
</gene>
<feature type="compositionally biased region" description="Basic and acidic residues" evidence="2">
    <location>
        <begin position="51"/>
        <end position="60"/>
    </location>
</feature>